<proteinExistence type="predicted"/>
<dbReference type="RefSeq" id="WP_272137719.1">
    <property type="nucleotide sequence ID" value="NZ_JAQLOI010000001.1"/>
</dbReference>
<dbReference type="EMBL" id="JAQLOI010000001">
    <property type="protein sequence ID" value="MDB1124843.1"/>
    <property type="molecule type" value="Genomic_DNA"/>
</dbReference>
<dbReference type="PIRSF" id="PIRSF028680">
    <property type="entry name" value="UCP028680"/>
    <property type="match status" value="1"/>
</dbReference>
<organism evidence="2 3">
    <name type="scientific">Vibrio algarum</name>
    <dbReference type="NCBI Taxonomy" id="3020714"/>
    <lineage>
        <taxon>Bacteria</taxon>
        <taxon>Pseudomonadati</taxon>
        <taxon>Pseudomonadota</taxon>
        <taxon>Gammaproteobacteria</taxon>
        <taxon>Vibrionales</taxon>
        <taxon>Vibrionaceae</taxon>
        <taxon>Vibrio</taxon>
    </lineage>
</organism>
<gene>
    <name evidence="2" type="ORF">PGX00_14795</name>
</gene>
<feature type="signal peptide" evidence="1">
    <location>
        <begin position="1"/>
        <end position="20"/>
    </location>
</feature>
<evidence type="ECO:0000256" key="1">
    <source>
        <dbReference type="SAM" id="SignalP"/>
    </source>
</evidence>
<dbReference type="InterPro" id="IPR016895">
    <property type="entry name" value="UCP028680"/>
</dbReference>
<evidence type="ECO:0000313" key="3">
    <source>
        <dbReference type="Proteomes" id="UP001210678"/>
    </source>
</evidence>
<evidence type="ECO:0000313" key="2">
    <source>
        <dbReference type="EMBL" id="MDB1124843.1"/>
    </source>
</evidence>
<protein>
    <submittedName>
        <fullName evidence="2">Ribonuclease regulator</fullName>
    </submittedName>
</protein>
<accession>A0ABT4YV08</accession>
<comment type="caution">
    <text evidence="2">The sequence shown here is derived from an EMBL/GenBank/DDBJ whole genome shotgun (WGS) entry which is preliminary data.</text>
</comment>
<sequence length="157" mass="17509">MKNAVFLCISLFVFSAHSFAVSLPNLPSQDQGSSHKLFLSSQTQTGNEFDTWKIDSGYAYSLFDSVDIYVGARLDTSNEQYSENGFLSGVSYSFNERVSLKSTIHTKTEFLEDGSEESTVSAEVSSRVKISDNLDLHATLDYEQWQQGVEVGLGFRF</sequence>
<feature type="chain" id="PRO_5047294784" evidence="1">
    <location>
        <begin position="21"/>
        <end position="157"/>
    </location>
</feature>
<name>A0ABT4YV08_9VIBR</name>
<keyword evidence="3" id="KW-1185">Reference proteome</keyword>
<dbReference type="SUPFAM" id="SSF56935">
    <property type="entry name" value="Porins"/>
    <property type="match status" value="1"/>
</dbReference>
<dbReference type="Proteomes" id="UP001210678">
    <property type="component" value="Unassembled WGS sequence"/>
</dbReference>
<reference evidence="2 3" key="1">
    <citation type="submission" date="2023-01" db="EMBL/GenBank/DDBJ databases">
        <title>Vibrio sp. KJ40-1 sp.nov, isolated from marine algae.</title>
        <authorList>
            <person name="Butt M."/>
            <person name="Kim J.M.J."/>
            <person name="Jeon C.O.C."/>
        </authorList>
    </citation>
    <scope>NUCLEOTIDE SEQUENCE [LARGE SCALE GENOMIC DNA]</scope>
    <source>
        <strain evidence="2 3">KJ40-1</strain>
    </source>
</reference>
<keyword evidence="1" id="KW-0732">Signal</keyword>